<evidence type="ECO:0000256" key="1">
    <source>
        <dbReference type="ARBA" id="ARBA00022553"/>
    </source>
</evidence>
<dbReference type="GO" id="GO:0000160">
    <property type="term" value="P:phosphorelay signal transduction system"/>
    <property type="evidence" value="ECO:0007669"/>
    <property type="project" value="InterPro"/>
</dbReference>
<accession>A0A246GAB6</accession>
<dbReference type="CDD" id="cd17546">
    <property type="entry name" value="REC_hyHK_CKI1_RcsC-like"/>
    <property type="match status" value="1"/>
</dbReference>
<sequence length="66" mass="7722">MPIYDGYEAATQIRNLNITTPIIALTAFDKFEIFDKCKNAGMNDVLVKPFEKEELLEMLNHYRVRK</sequence>
<dbReference type="PROSITE" id="PS50110">
    <property type="entry name" value="RESPONSE_REGULATORY"/>
    <property type="match status" value="1"/>
</dbReference>
<protein>
    <recommendedName>
        <fullName evidence="3">Response regulatory domain-containing protein</fullName>
    </recommendedName>
</protein>
<evidence type="ECO:0000313" key="5">
    <source>
        <dbReference type="Proteomes" id="UP000198034"/>
    </source>
</evidence>
<dbReference type="SUPFAM" id="SSF52172">
    <property type="entry name" value="CheY-like"/>
    <property type="match status" value="1"/>
</dbReference>
<dbReference type="Gene3D" id="3.40.50.2300">
    <property type="match status" value="1"/>
</dbReference>
<feature type="domain" description="Response regulatory" evidence="3">
    <location>
        <begin position="1"/>
        <end position="63"/>
    </location>
</feature>
<dbReference type="InterPro" id="IPR050956">
    <property type="entry name" value="2C_system_His_kinase"/>
</dbReference>
<proteinExistence type="predicted"/>
<dbReference type="EMBL" id="MTCY01000022">
    <property type="protein sequence ID" value="OWP76870.1"/>
    <property type="molecule type" value="Genomic_DNA"/>
</dbReference>
<reference evidence="4 5" key="1">
    <citation type="journal article" date="2017" name="Infect. Genet. Evol.">
        <title>Comparative genome analysis of fish pathogen Flavobacterium columnare reveals extensive sequence diversity within the species.</title>
        <authorList>
            <person name="Kayansamruaj P."/>
            <person name="Dong H.T."/>
            <person name="Hirono I."/>
            <person name="Kondo H."/>
            <person name="Senapin S."/>
            <person name="Rodkhum C."/>
        </authorList>
    </citation>
    <scope>NUCLEOTIDE SEQUENCE [LARGE SCALE GENOMIC DNA]</scope>
    <source>
        <strain evidence="4 5">1214</strain>
    </source>
</reference>
<organism evidence="4 5">
    <name type="scientific">Flavobacterium columnare</name>
    <dbReference type="NCBI Taxonomy" id="996"/>
    <lineage>
        <taxon>Bacteria</taxon>
        <taxon>Pseudomonadati</taxon>
        <taxon>Bacteroidota</taxon>
        <taxon>Flavobacteriia</taxon>
        <taxon>Flavobacteriales</taxon>
        <taxon>Flavobacteriaceae</taxon>
        <taxon>Flavobacterium</taxon>
    </lineage>
</organism>
<gene>
    <name evidence="4" type="ORF">BWK62_08770</name>
</gene>
<comment type="caution">
    <text evidence="2">Lacks conserved residue(s) required for the propagation of feature annotation.</text>
</comment>
<dbReference type="PANTHER" id="PTHR43719">
    <property type="entry name" value="TWO-COMPONENT HISTIDINE KINASE"/>
    <property type="match status" value="1"/>
</dbReference>
<name>A0A246GAB6_9FLAO</name>
<dbReference type="Pfam" id="PF00072">
    <property type="entry name" value="Response_reg"/>
    <property type="match status" value="1"/>
</dbReference>
<evidence type="ECO:0000313" key="4">
    <source>
        <dbReference type="EMBL" id="OWP76870.1"/>
    </source>
</evidence>
<dbReference type="AlphaFoldDB" id="A0A246GAB6"/>
<keyword evidence="1" id="KW-0597">Phosphoprotein</keyword>
<dbReference type="InterPro" id="IPR011006">
    <property type="entry name" value="CheY-like_superfamily"/>
</dbReference>
<evidence type="ECO:0000256" key="2">
    <source>
        <dbReference type="PROSITE-ProRule" id="PRU00169"/>
    </source>
</evidence>
<dbReference type="Proteomes" id="UP000198034">
    <property type="component" value="Unassembled WGS sequence"/>
</dbReference>
<dbReference type="PANTHER" id="PTHR43719:SF28">
    <property type="entry name" value="PEROXIDE STRESS-ACTIVATED HISTIDINE KINASE MAK1-RELATED"/>
    <property type="match status" value="1"/>
</dbReference>
<dbReference type="InterPro" id="IPR001789">
    <property type="entry name" value="Sig_transdc_resp-reg_receiver"/>
</dbReference>
<evidence type="ECO:0000259" key="3">
    <source>
        <dbReference type="PROSITE" id="PS50110"/>
    </source>
</evidence>
<comment type="caution">
    <text evidence="4">The sequence shown here is derived from an EMBL/GenBank/DDBJ whole genome shotgun (WGS) entry which is preliminary data.</text>
</comment>